<evidence type="ECO:0008006" key="4">
    <source>
        <dbReference type="Google" id="ProtNLM"/>
    </source>
</evidence>
<evidence type="ECO:0000313" key="3">
    <source>
        <dbReference type="Proteomes" id="UP000829925"/>
    </source>
</evidence>
<protein>
    <recommendedName>
        <fullName evidence="4">MerR family transcriptional regulator</fullName>
    </recommendedName>
</protein>
<evidence type="ECO:0000256" key="1">
    <source>
        <dbReference type="SAM" id="Coils"/>
    </source>
</evidence>
<accession>A0A8T9SSA3</accession>
<proteinExistence type="predicted"/>
<evidence type="ECO:0000313" key="2">
    <source>
        <dbReference type="EMBL" id="UOR04695.1"/>
    </source>
</evidence>
<gene>
    <name evidence="2" type="ORF">MUN82_17310</name>
</gene>
<sequence length="111" mass="12733">METHVITITYHDCAVTYGLREQDLREFVELGLVQLAPGAPDTIRDEPEHLARLARLQHELGLSTTAIDVVLAMRRRMQQLQQELTQQRARALQLEQFVYGSGRTLEADDYL</sequence>
<dbReference type="EMBL" id="CP095053">
    <property type="protein sequence ID" value="UOR04695.1"/>
    <property type="molecule type" value="Genomic_DNA"/>
</dbReference>
<dbReference type="RefSeq" id="WP_245092484.1">
    <property type="nucleotide sequence ID" value="NZ_CP095053.1"/>
</dbReference>
<dbReference type="Proteomes" id="UP000829925">
    <property type="component" value="Chromosome"/>
</dbReference>
<dbReference type="Gene3D" id="1.10.1660.10">
    <property type="match status" value="1"/>
</dbReference>
<dbReference type="KEGG" id="haei:MUN82_17310"/>
<dbReference type="Pfam" id="PF13591">
    <property type="entry name" value="MerR_2"/>
    <property type="match status" value="1"/>
</dbReference>
<organism evidence="2 3">
    <name type="scientific">Hymenobacter aerilatus</name>
    <dbReference type="NCBI Taxonomy" id="2932251"/>
    <lineage>
        <taxon>Bacteria</taxon>
        <taxon>Pseudomonadati</taxon>
        <taxon>Bacteroidota</taxon>
        <taxon>Cytophagia</taxon>
        <taxon>Cytophagales</taxon>
        <taxon>Hymenobacteraceae</taxon>
        <taxon>Hymenobacter</taxon>
    </lineage>
</organism>
<reference evidence="2 3" key="1">
    <citation type="submission" date="2022-04" db="EMBL/GenBank/DDBJ databases">
        <title>Hymenobacter sp. isolated from the air.</title>
        <authorList>
            <person name="Won M."/>
            <person name="Lee C.-M."/>
            <person name="Woen H.-Y."/>
            <person name="Kwon S.-W."/>
        </authorList>
    </citation>
    <scope>NUCLEOTIDE SEQUENCE [LARGE SCALE GENOMIC DNA]</scope>
    <source>
        <strain evidence="3">5413 J-13</strain>
    </source>
</reference>
<keyword evidence="3" id="KW-1185">Reference proteome</keyword>
<feature type="coiled-coil region" evidence="1">
    <location>
        <begin position="70"/>
        <end position="97"/>
    </location>
</feature>
<name>A0A8T9SSA3_9BACT</name>
<keyword evidence="1" id="KW-0175">Coiled coil</keyword>
<dbReference type="AlphaFoldDB" id="A0A8T9SSA3"/>